<keyword evidence="1 3" id="KW-0732">Signal</keyword>
<sequence length="201" mass="22044">MGSLHGHIPFYLVLVLVLSSNHILAKAHKDFKSESKAQADFKSLIKLAQKKTLHTSSTESVLESEGAVDFKLNLCKNACKSTVEFILENKGLGLQGMGKLAVENALKDGTKIHNYVSKNIQKNLKSYSEFYKSTTVKIKDSLPALDSKRYGDATTWVGAAADWAETCENIFAGKSPLTSMKTEFKKLVYIALAVIKKLAGN</sequence>
<evidence type="ECO:0000256" key="3">
    <source>
        <dbReference type="SAM" id="SignalP"/>
    </source>
</evidence>
<dbReference type="PANTHER" id="PTHR31080">
    <property type="entry name" value="PECTINESTERASE INHIBITOR-LIKE"/>
    <property type="match status" value="1"/>
</dbReference>
<accession>A0A6N2L952</accession>
<evidence type="ECO:0000256" key="1">
    <source>
        <dbReference type="ARBA" id="ARBA00022729"/>
    </source>
</evidence>
<dbReference type="PANTHER" id="PTHR31080:SF279">
    <property type="entry name" value="OS02G0688200 PROTEIN"/>
    <property type="match status" value="1"/>
</dbReference>
<dbReference type="GO" id="GO:0004857">
    <property type="term" value="F:enzyme inhibitor activity"/>
    <property type="evidence" value="ECO:0007669"/>
    <property type="project" value="InterPro"/>
</dbReference>
<dbReference type="SMART" id="SM00856">
    <property type="entry name" value="PMEI"/>
    <property type="match status" value="1"/>
</dbReference>
<evidence type="ECO:0000256" key="2">
    <source>
        <dbReference type="ARBA" id="ARBA00038471"/>
    </source>
</evidence>
<proteinExistence type="inferred from homology"/>
<organism evidence="5">
    <name type="scientific">Salix viminalis</name>
    <name type="common">Common osier</name>
    <name type="synonym">Basket willow</name>
    <dbReference type="NCBI Taxonomy" id="40686"/>
    <lineage>
        <taxon>Eukaryota</taxon>
        <taxon>Viridiplantae</taxon>
        <taxon>Streptophyta</taxon>
        <taxon>Embryophyta</taxon>
        <taxon>Tracheophyta</taxon>
        <taxon>Spermatophyta</taxon>
        <taxon>Magnoliopsida</taxon>
        <taxon>eudicotyledons</taxon>
        <taxon>Gunneridae</taxon>
        <taxon>Pentapetalae</taxon>
        <taxon>rosids</taxon>
        <taxon>fabids</taxon>
        <taxon>Malpighiales</taxon>
        <taxon>Salicaceae</taxon>
        <taxon>Saliceae</taxon>
        <taxon>Salix</taxon>
    </lineage>
</organism>
<dbReference type="SUPFAM" id="SSF101148">
    <property type="entry name" value="Plant invertase/pectin methylesterase inhibitor"/>
    <property type="match status" value="1"/>
</dbReference>
<comment type="similarity">
    <text evidence="2">Belongs to the PMEI family.</text>
</comment>
<feature type="signal peptide" evidence="3">
    <location>
        <begin position="1"/>
        <end position="27"/>
    </location>
</feature>
<dbReference type="InterPro" id="IPR006501">
    <property type="entry name" value="Pectinesterase_inhib_dom"/>
</dbReference>
<dbReference type="EMBL" id="CAADRP010000779">
    <property type="protein sequence ID" value="VFU31897.1"/>
    <property type="molecule type" value="Genomic_DNA"/>
</dbReference>
<dbReference type="Pfam" id="PF04043">
    <property type="entry name" value="PMEI"/>
    <property type="match status" value="1"/>
</dbReference>
<protein>
    <recommendedName>
        <fullName evidence="4">Pectinesterase inhibitor domain-containing protein</fullName>
    </recommendedName>
</protein>
<feature type="domain" description="Pectinesterase inhibitor" evidence="4">
    <location>
        <begin position="70"/>
        <end position="194"/>
    </location>
</feature>
<evidence type="ECO:0000313" key="5">
    <source>
        <dbReference type="EMBL" id="VFU31897.1"/>
    </source>
</evidence>
<dbReference type="Gene3D" id="1.20.140.40">
    <property type="entry name" value="Invertase/pectin methylesterase inhibitor family protein"/>
    <property type="match status" value="1"/>
</dbReference>
<dbReference type="AlphaFoldDB" id="A0A6N2L952"/>
<dbReference type="InterPro" id="IPR035513">
    <property type="entry name" value="Invertase/methylesterase_inhib"/>
</dbReference>
<reference evidence="5" key="1">
    <citation type="submission" date="2019-03" db="EMBL/GenBank/DDBJ databases">
        <authorList>
            <person name="Mank J."/>
            <person name="Almeida P."/>
        </authorList>
    </citation>
    <scope>NUCLEOTIDE SEQUENCE</scope>
    <source>
        <strain evidence="5">78183</strain>
    </source>
</reference>
<dbReference type="InterPro" id="IPR051955">
    <property type="entry name" value="PME_Inhibitor"/>
</dbReference>
<feature type="chain" id="PRO_5026942941" description="Pectinesterase inhibitor domain-containing protein" evidence="3">
    <location>
        <begin position="28"/>
        <end position="201"/>
    </location>
</feature>
<name>A0A6N2L952_SALVM</name>
<evidence type="ECO:0000259" key="4">
    <source>
        <dbReference type="SMART" id="SM00856"/>
    </source>
</evidence>
<dbReference type="NCBIfam" id="TIGR01614">
    <property type="entry name" value="PME_inhib"/>
    <property type="match status" value="1"/>
</dbReference>
<gene>
    <name evidence="5" type="ORF">SVIM_LOCUS137829</name>
</gene>